<dbReference type="AlphaFoldDB" id="A0A9W6MEY4"/>
<evidence type="ECO:0000256" key="1">
    <source>
        <dbReference type="SAM" id="MobiDB-lite"/>
    </source>
</evidence>
<comment type="caution">
    <text evidence="2">The sequence shown here is derived from an EMBL/GenBank/DDBJ whole genome shotgun (WGS) entry which is preliminary data.</text>
</comment>
<evidence type="ECO:0000313" key="3">
    <source>
        <dbReference type="Proteomes" id="UP001143474"/>
    </source>
</evidence>
<feature type="compositionally biased region" description="Basic and acidic residues" evidence="1">
    <location>
        <begin position="53"/>
        <end position="70"/>
    </location>
</feature>
<keyword evidence="3" id="KW-1185">Reference proteome</keyword>
<name>A0A9W6MEY4_9ACTN</name>
<dbReference type="RefSeq" id="WP_271219981.1">
    <property type="nucleotide sequence ID" value="NZ_BAAAVD010000020.1"/>
</dbReference>
<organism evidence="2 3">
    <name type="scientific">Streptosporangium carneum</name>
    <dbReference type="NCBI Taxonomy" id="47481"/>
    <lineage>
        <taxon>Bacteria</taxon>
        <taxon>Bacillati</taxon>
        <taxon>Actinomycetota</taxon>
        <taxon>Actinomycetes</taxon>
        <taxon>Streptosporangiales</taxon>
        <taxon>Streptosporangiaceae</taxon>
        <taxon>Streptosporangium</taxon>
    </lineage>
</organism>
<accession>A0A9W6MEY4</accession>
<dbReference type="Proteomes" id="UP001143474">
    <property type="component" value="Unassembled WGS sequence"/>
</dbReference>
<gene>
    <name evidence="2" type="ORF">GCM10017600_50140</name>
</gene>
<evidence type="ECO:0000313" key="2">
    <source>
        <dbReference type="EMBL" id="GLK11607.1"/>
    </source>
</evidence>
<reference evidence="2" key="2">
    <citation type="submission" date="2023-01" db="EMBL/GenBank/DDBJ databases">
        <authorList>
            <person name="Sun Q."/>
            <person name="Evtushenko L."/>
        </authorList>
    </citation>
    <scope>NUCLEOTIDE SEQUENCE</scope>
    <source>
        <strain evidence="2">VKM Ac-2007</strain>
    </source>
</reference>
<sequence length="70" mass="7351">MTVIGVVLLIVGLVVALSLVLADPVLLSRINGEHAEGGSGRHIQAPPVGADGEIVRLPRRHTEPRTRQAA</sequence>
<protein>
    <submittedName>
        <fullName evidence="2">Uncharacterized protein</fullName>
    </submittedName>
</protein>
<dbReference type="EMBL" id="BSEV01000012">
    <property type="protein sequence ID" value="GLK11607.1"/>
    <property type="molecule type" value="Genomic_DNA"/>
</dbReference>
<proteinExistence type="predicted"/>
<feature type="region of interest" description="Disordered" evidence="1">
    <location>
        <begin position="34"/>
        <end position="70"/>
    </location>
</feature>
<reference evidence="2" key="1">
    <citation type="journal article" date="2014" name="Int. J. Syst. Evol. Microbiol.">
        <title>Complete genome sequence of Corynebacterium casei LMG S-19264T (=DSM 44701T), isolated from a smear-ripened cheese.</title>
        <authorList>
            <consortium name="US DOE Joint Genome Institute (JGI-PGF)"/>
            <person name="Walter F."/>
            <person name="Albersmeier A."/>
            <person name="Kalinowski J."/>
            <person name="Ruckert C."/>
        </authorList>
    </citation>
    <scope>NUCLEOTIDE SEQUENCE</scope>
    <source>
        <strain evidence="2">VKM Ac-2007</strain>
    </source>
</reference>